<organism evidence="4 5">
    <name type="scientific">Pseudoduganella buxea</name>
    <dbReference type="NCBI Taxonomy" id="1949069"/>
    <lineage>
        <taxon>Bacteria</taxon>
        <taxon>Pseudomonadati</taxon>
        <taxon>Pseudomonadota</taxon>
        <taxon>Betaproteobacteria</taxon>
        <taxon>Burkholderiales</taxon>
        <taxon>Oxalobacteraceae</taxon>
        <taxon>Telluria group</taxon>
        <taxon>Pseudoduganella</taxon>
    </lineage>
</organism>
<name>A0A6I3STU8_9BURK</name>
<protein>
    <submittedName>
        <fullName evidence="4">PEP-CTERM sorting domain-containing protein</fullName>
    </submittedName>
</protein>
<feature type="chain" id="PRO_5026280185" evidence="1">
    <location>
        <begin position="27"/>
        <end position="185"/>
    </location>
</feature>
<comment type="caution">
    <text evidence="4">The sequence shown here is derived from an EMBL/GenBank/DDBJ whole genome shotgun (WGS) entry which is preliminary data.</text>
</comment>
<reference evidence="4 5" key="3">
    <citation type="submission" date="2019-11" db="EMBL/GenBank/DDBJ databases">
        <title>Type strains purchased from KCTC, JCM and DSMZ.</title>
        <authorList>
            <person name="Lu H."/>
        </authorList>
    </citation>
    <scope>NUCLEOTIDE SEQUENCE [LARGE SCALE GENOMIC DNA]</scope>
    <source>
        <strain evidence="4 5">KCTC 52429</strain>
    </source>
</reference>
<dbReference type="Pfam" id="PF07589">
    <property type="entry name" value="PEP-CTERM"/>
    <property type="match status" value="1"/>
</dbReference>
<evidence type="ECO:0000313" key="5">
    <source>
        <dbReference type="Proteomes" id="UP000430634"/>
    </source>
</evidence>
<evidence type="ECO:0000313" key="3">
    <source>
        <dbReference type="EMBL" id="GGB88807.1"/>
    </source>
</evidence>
<dbReference type="Proteomes" id="UP000622638">
    <property type="component" value="Unassembled WGS sequence"/>
</dbReference>
<dbReference type="EMBL" id="BMKG01000002">
    <property type="protein sequence ID" value="GGB88807.1"/>
    <property type="molecule type" value="Genomic_DNA"/>
</dbReference>
<reference evidence="3" key="1">
    <citation type="journal article" date="2014" name="Int. J. Syst. Evol. Microbiol.">
        <title>Complete genome of a new Firmicutes species belonging to the dominant human colonic microbiota ('Ruminococcus bicirculans') reveals two chromosomes and a selective capacity to utilize plant glucans.</title>
        <authorList>
            <consortium name="NISC Comparative Sequencing Program"/>
            <person name="Wegmann U."/>
            <person name="Louis P."/>
            <person name="Goesmann A."/>
            <person name="Henrissat B."/>
            <person name="Duncan S.H."/>
            <person name="Flint H.J."/>
        </authorList>
    </citation>
    <scope>NUCLEOTIDE SEQUENCE</scope>
    <source>
        <strain evidence="3">CGMCC 1.15931</strain>
    </source>
</reference>
<reference evidence="3" key="4">
    <citation type="submission" date="2024-05" db="EMBL/GenBank/DDBJ databases">
        <authorList>
            <person name="Sun Q."/>
            <person name="Zhou Y."/>
        </authorList>
    </citation>
    <scope>NUCLEOTIDE SEQUENCE</scope>
    <source>
        <strain evidence="3">CGMCC 1.15931</strain>
    </source>
</reference>
<gene>
    <name evidence="3" type="ORF">GCM10011572_08620</name>
    <name evidence="4" type="ORF">GM672_06945</name>
</gene>
<keyword evidence="1" id="KW-0732">Signal</keyword>
<evidence type="ECO:0000313" key="6">
    <source>
        <dbReference type="Proteomes" id="UP000622638"/>
    </source>
</evidence>
<evidence type="ECO:0000256" key="1">
    <source>
        <dbReference type="SAM" id="SignalP"/>
    </source>
</evidence>
<dbReference type="InterPro" id="IPR013424">
    <property type="entry name" value="Ice-binding_C"/>
</dbReference>
<reference evidence="6" key="2">
    <citation type="journal article" date="2019" name="Int. J. Syst. Evol. Microbiol.">
        <title>The Global Catalogue of Microorganisms (GCM) 10K type strain sequencing project: providing services to taxonomists for standard genome sequencing and annotation.</title>
        <authorList>
            <consortium name="The Broad Institute Genomics Platform"/>
            <consortium name="The Broad Institute Genome Sequencing Center for Infectious Disease"/>
            <person name="Wu L."/>
            <person name="Ma J."/>
        </authorList>
    </citation>
    <scope>NUCLEOTIDE SEQUENCE [LARGE SCALE GENOMIC DNA]</scope>
    <source>
        <strain evidence="6">CGMCC 1.15931</strain>
    </source>
</reference>
<dbReference type="AlphaFoldDB" id="A0A6I3STU8"/>
<accession>A0A6I3STU8</accession>
<dbReference type="RefSeq" id="WP_155469808.1">
    <property type="nucleotide sequence ID" value="NZ_BMKG01000002.1"/>
</dbReference>
<dbReference type="OrthoDB" id="8755422at2"/>
<feature type="domain" description="Ice-binding protein C-terminal" evidence="2">
    <location>
        <begin position="157"/>
        <end position="180"/>
    </location>
</feature>
<dbReference type="NCBIfam" id="TIGR02595">
    <property type="entry name" value="PEP_CTERM"/>
    <property type="match status" value="1"/>
</dbReference>
<keyword evidence="6" id="KW-1185">Reference proteome</keyword>
<dbReference type="EMBL" id="WNKZ01000013">
    <property type="protein sequence ID" value="MTV52474.1"/>
    <property type="molecule type" value="Genomic_DNA"/>
</dbReference>
<dbReference type="Proteomes" id="UP000430634">
    <property type="component" value="Unassembled WGS sequence"/>
</dbReference>
<feature type="signal peptide" evidence="1">
    <location>
        <begin position="1"/>
        <end position="26"/>
    </location>
</feature>
<evidence type="ECO:0000259" key="2">
    <source>
        <dbReference type="Pfam" id="PF07589"/>
    </source>
</evidence>
<proteinExistence type="predicted"/>
<sequence length="185" mass="19401">MTIQALFRSALAACALFAGLSGNAGAIEFFTHVGDSTGKPTWDVDAGFNAPGTVVPYDAFDFHVDQDGSYKFLEAARFDSMIILYAGGFDAADPQHNLVRFNDDILTPNTSGFVASLAAGVQYTFVVTGFNDSEYGAYSFTIGGPGHVIPGPLAVVAVPEPSTWLMLGGGLLAVGVARRRKAVQA</sequence>
<evidence type="ECO:0000313" key="4">
    <source>
        <dbReference type="EMBL" id="MTV52474.1"/>
    </source>
</evidence>